<comment type="similarity">
    <text evidence="5">Belongs to the TatC family.</text>
</comment>
<gene>
    <name evidence="5" type="primary">tatC</name>
    <name evidence="7" type="ORF">FHS82_001647</name>
</gene>
<comment type="subcellular location">
    <subcellularLocation>
        <location evidence="5">Cell membrane</location>
        <topology evidence="5">Multi-pass membrane protein</topology>
    </subcellularLocation>
    <subcellularLocation>
        <location evidence="1">Membrane</location>
        <topology evidence="1">Multi-pass membrane protein</topology>
    </subcellularLocation>
</comment>
<comment type="subunit">
    <text evidence="5">The Tat system comprises two distinct complexes: a TatABC complex, containing multiple copies of TatA, TatB and TatC subunits, and a separate TatA complex, containing only TatA subunits. Substrates initially bind to the TatABC complex, which probably triggers association of the separate TatA complex to form the active translocon.</text>
</comment>
<comment type="function">
    <text evidence="5">Part of the twin-arginine translocation (Tat) system that transports large folded proteins containing a characteristic twin-arginine motif in their signal peptide across membranes. Together with TatB, TatC is part of a receptor directly interacting with Tat signal peptides.</text>
</comment>
<evidence type="ECO:0000256" key="3">
    <source>
        <dbReference type="ARBA" id="ARBA00022989"/>
    </source>
</evidence>
<feature type="transmembrane region" description="Helical" evidence="5">
    <location>
        <begin position="129"/>
        <end position="151"/>
    </location>
</feature>
<dbReference type="NCBIfam" id="TIGR00945">
    <property type="entry name" value="tatC"/>
    <property type="match status" value="1"/>
</dbReference>
<dbReference type="PANTHER" id="PTHR30371:SF0">
    <property type="entry name" value="SEC-INDEPENDENT PROTEIN TRANSLOCASE PROTEIN TATC, CHLOROPLASTIC-RELATED"/>
    <property type="match status" value="1"/>
</dbReference>
<feature type="compositionally biased region" description="Basic and acidic residues" evidence="6">
    <location>
        <begin position="8"/>
        <end position="17"/>
    </location>
</feature>
<feature type="transmembrane region" description="Helical" evidence="5">
    <location>
        <begin position="96"/>
        <end position="117"/>
    </location>
</feature>
<dbReference type="Pfam" id="PF00902">
    <property type="entry name" value="TatC"/>
    <property type="match status" value="1"/>
</dbReference>
<organism evidence="7 8">
    <name type="scientific">Pseudochelatococcus lubricantis</name>
    <dbReference type="NCBI Taxonomy" id="1538102"/>
    <lineage>
        <taxon>Bacteria</taxon>
        <taxon>Pseudomonadati</taxon>
        <taxon>Pseudomonadota</taxon>
        <taxon>Alphaproteobacteria</taxon>
        <taxon>Hyphomicrobiales</taxon>
        <taxon>Chelatococcaceae</taxon>
        <taxon>Pseudochelatococcus</taxon>
    </lineage>
</organism>
<feature type="transmembrane region" description="Helical" evidence="5">
    <location>
        <begin position="182"/>
        <end position="203"/>
    </location>
</feature>
<dbReference type="HAMAP" id="MF_00902">
    <property type="entry name" value="TatC"/>
    <property type="match status" value="1"/>
</dbReference>
<evidence type="ECO:0000256" key="1">
    <source>
        <dbReference type="ARBA" id="ARBA00004141"/>
    </source>
</evidence>
<comment type="caution">
    <text evidence="7">The sequence shown here is derived from an EMBL/GenBank/DDBJ whole genome shotgun (WGS) entry which is preliminary data.</text>
</comment>
<evidence type="ECO:0000313" key="7">
    <source>
        <dbReference type="EMBL" id="NIJ57811.1"/>
    </source>
</evidence>
<protein>
    <recommendedName>
        <fullName evidence="5">Sec-independent protein translocase protein TatC</fullName>
    </recommendedName>
</protein>
<feature type="transmembrane region" description="Helical" evidence="5">
    <location>
        <begin position="40"/>
        <end position="58"/>
    </location>
</feature>
<keyword evidence="8" id="KW-1185">Reference proteome</keyword>
<keyword evidence="5" id="KW-0813">Transport</keyword>
<name>A0ABX0UY06_9HYPH</name>
<accession>A0ABX0UY06</accession>
<sequence>MSTQVTRASDDVNAHPSDEDEIEASRAPLIDHLIELRSRLIKAMLAFIVMFFLSFAFAKQIYNILVWPYIFAAGEGADVRLIYTAPLEYLFTQIKIAAFGAAFLSFPVVAIQIYKFVAPGLYKNERQAFLPYLYATPFFFVLGALVVYFIAMPIVMRFSLGQQQVAEAGQAAIQLLPKVSEYLSLITTLILAFGICFQLPVILNLLARAGVIDSAFLTSKRRYAIVIVFAVAAVLTPPDIISQIALAVPTLLLYELSIVSVRLTEKKRAAADAARQDG</sequence>
<evidence type="ECO:0000256" key="6">
    <source>
        <dbReference type="SAM" id="MobiDB-lite"/>
    </source>
</evidence>
<evidence type="ECO:0000313" key="8">
    <source>
        <dbReference type="Proteomes" id="UP001429580"/>
    </source>
</evidence>
<feature type="transmembrane region" description="Helical" evidence="5">
    <location>
        <begin position="223"/>
        <end position="246"/>
    </location>
</feature>
<dbReference type="PRINTS" id="PR01840">
    <property type="entry name" value="TATCFAMILY"/>
</dbReference>
<dbReference type="PROSITE" id="PS01218">
    <property type="entry name" value="TATC"/>
    <property type="match status" value="1"/>
</dbReference>
<keyword evidence="4 5" id="KW-0472">Membrane</keyword>
<keyword evidence="5" id="KW-0653">Protein transport</keyword>
<dbReference type="Proteomes" id="UP001429580">
    <property type="component" value="Unassembled WGS sequence"/>
</dbReference>
<keyword evidence="3 5" id="KW-1133">Transmembrane helix</keyword>
<keyword evidence="5" id="KW-0811">Translocation</keyword>
<reference evidence="7 8" key="1">
    <citation type="submission" date="2020-03" db="EMBL/GenBank/DDBJ databases">
        <title>Genomic Encyclopedia of Type Strains, Phase IV (KMG-IV): sequencing the most valuable type-strain genomes for metagenomic binning, comparative biology and taxonomic classification.</title>
        <authorList>
            <person name="Goeker M."/>
        </authorList>
    </citation>
    <scope>NUCLEOTIDE SEQUENCE [LARGE SCALE GENOMIC DNA]</scope>
    <source>
        <strain evidence="7 8">DSM 103870</strain>
    </source>
</reference>
<comment type="caution">
    <text evidence="5">Lacks conserved residue(s) required for the propagation of feature annotation.</text>
</comment>
<proteinExistence type="inferred from homology"/>
<dbReference type="RefSeq" id="WP_166950759.1">
    <property type="nucleotide sequence ID" value="NZ_JAASQI010000003.1"/>
</dbReference>
<evidence type="ECO:0000256" key="4">
    <source>
        <dbReference type="ARBA" id="ARBA00023136"/>
    </source>
</evidence>
<feature type="region of interest" description="Disordered" evidence="6">
    <location>
        <begin position="1"/>
        <end position="20"/>
    </location>
</feature>
<evidence type="ECO:0000256" key="5">
    <source>
        <dbReference type="HAMAP-Rule" id="MF_00902"/>
    </source>
</evidence>
<dbReference type="InterPro" id="IPR019820">
    <property type="entry name" value="Sec-indep_translocase_CS"/>
</dbReference>
<dbReference type="InterPro" id="IPR002033">
    <property type="entry name" value="TatC"/>
</dbReference>
<keyword evidence="2 5" id="KW-0812">Transmembrane</keyword>
<dbReference type="PANTHER" id="PTHR30371">
    <property type="entry name" value="SEC-INDEPENDENT PROTEIN TRANSLOCASE PROTEIN TATC"/>
    <property type="match status" value="1"/>
</dbReference>
<dbReference type="EMBL" id="JAASQI010000003">
    <property type="protein sequence ID" value="NIJ57811.1"/>
    <property type="molecule type" value="Genomic_DNA"/>
</dbReference>
<keyword evidence="5" id="KW-1003">Cell membrane</keyword>
<evidence type="ECO:0000256" key="2">
    <source>
        <dbReference type="ARBA" id="ARBA00022692"/>
    </source>
</evidence>